<keyword evidence="1" id="KW-1133">Transmembrane helix</keyword>
<reference evidence="2 3" key="1">
    <citation type="submission" date="2016-11" db="EMBL/GenBank/DDBJ databases">
        <authorList>
            <person name="Jaros S."/>
            <person name="Januszkiewicz K."/>
            <person name="Wedrychowicz H."/>
        </authorList>
    </citation>
    <scope>NUCLEOTIDE SEQUENCE [LARGE SCALE GENOMIC DNA]</scope>
    <source>
        <strain evidence="2 3">DSM 15970</strain>
    </source>
</reference>
<feature type="transmembrane region" description="Helical" evidence="1">
    <location>
        <begin position="6"/>
        <end position="23"/>
    </location>
</feature>
<evidence type="ECO:0000256" key="1">
    <source>
        <dbReference type="SAM" id="Phobius"/>
    </source>
</evidence>
<evidence type="ECO:0000313" key="2">
    <source>
        <dbReference type="EMBL" id="SHI55960.1"/>
    </source>
</evidence>
<keyword evidence="1" id="KW-0812">Transmembrane</keyword>
<evidence type="ECO:0000313" key="3">
    <source>
        <dbReference type="Proteomes" id="UP000184342"/>
    </source>
</evidence>
<organism evidence="2 3">
    <name type="scientific">Parasporobacterium paucivorans DSM 15970</name>
    <dbReference type="NCBI Taxonomy" id="1122934"/>
    <lineage>
        <taxon>Bacteria</taxon>
        <taxon>Bacillati</taxon>
        <taxon>Bacillota</taxon>
        <taxon>Clostridia</taxon>
        <taxon>Lachnospirales</taxon>
        <taxon>Lachnospiraceae</taxon>
        <taxon>Parasporobacterium</taxon>
    </lineage>
</organism>
<feature type="transmembrane region" description="Helical" evidence="1">
    <location>
        <begin position="35"/>
        <end position="56"/>
    </location>
</feature>
<protein>
    <submittedName>
        <fullName evidence="2">Uncharacterized membrane protein YsdA, DUF1294 family</fullName>
    </submittedName>
</protein>
<dbReference type="InterPro" id="IPR010718">
    <property type="entry name" value="DUF1294"/>
</dbReference>
<keyword evidence="3" id="KW-1185">Reference proteome</keyword>
<accession>A0A1M6C4L0</accession>
<dbReference type="AlphaFoldDB" id="A0A1M6C4L0"/>
<name>A0A1M6C4L0_9FIRM</name>
<dbReference type="Proteomes" id="UP000184342">
    <property type="component" value="Unassembled WGS sequence"/>
</dbReference>
<sequence length="91" mass="10587">MIYKMLILYLLLINMTGIILIALDKRKARFGQWRIPERTLFLSALVGGSPGVWVAMKIFHHKTRHMKFVLGIPAILAFQVIAVLLFHFYQF</sequence>
<proteinExistence type="predicted"/>
<gene>
    <name evidence="2" type="ORF">SAMN02745691_00471</name>
</gene>
<feature type="transmembrane region" description="Helical" evidence="1">
    <location>
        <begin position="68"/>
        <end position="89"/>
    </location>
</feature>
<dbReference type="STRING" id="1122934.SAMN02745691_00471"/>
<dbReference type="Pfam" id="PF06961">
    <property type="entry name" value="DUF1294"/>
    <property type="match status" value="1"/>
</dbReference>
<keyword evidence="1" id="KW-0472">Membrane</keyword>
<dbReference type="EMBL" id="FQYT01000004">
    <property type="protein sequence ID" value="SHI55960.1"/>
    <property type="molecule type" value="Genomic_DNA"/>
</dbReference>